<feature type="compositionally biased region" description="Basic and acidic residues" evidence="1">
    <location>
        <begin position="118"/>
        <end position="129"/>
    </location>
</feature>
<evidence type="ECO:0000313" key="3">
    <source>
        <dbReference type="Proteomes" id="UP000075360"/>
    </source>
</evidence>
<feature type="region of interest" description="Disordered" evidence="1">
    <location>
        <begin position="99"/>
        <end position="129"/>
    </location>
</feature>
<dbReference type="EMBL" id="LHZU01000135">
    <property type="protein sequence ID" value="KXV58753.1"/>
    <property type="molecule type" value="Genomic_DNA"/>
</dbReference>
<name>A0A149TZY9_9PROT</name>
<reference evidence="2 3" key="1">
    <citation type="submission" date="2015-06" db="EMBL/GenBank/DDBJ databases">
        <title>Improved classification and identification of acetic acid bacteria using matrix-assisted laser desorption/ionization time-of-flight mass spectrometry; Gluconobacter nephelii and Gluconobacter uchimurae are later heterotypic synonyms of Gluconobacter japonicus and Gluconobacter oxydans, respectively.</title>
        <authorList>
            <person name="Li L."/>
            <person name="Cleenwerck I."/>
            <person name="De Vuyst L."/>
            <person name="Vandamme P."/>
        </authorList>
    </citation>
    <scope>NUCLEOTIDE SEQUENCE [LARGE SCALE GENOMIC DNA]</scope>
    <source>
        <strain evidence="2 3">LMG 23690</strain>
    </source>
</reference>
<gene>
    <name evidence="2" type="ORF">AD948_10465</name>
</gene>
<feature type="compositionally biased region" description="Basic residues" evidence="1">
    <location>
        <begin position="105"/>
        <end position="117"/>
    </location>
</feature>
<accession>A0A149TZY9</accession>
<proteinExistence type="predicted"/>
<sequence length="129" mass="14388">MLVSTDNGAVDHHVFVVMVSSQMPENPLDQAAFAPATQPPVHVLSVPEPGRQITLGNACTVTIQHGFDKQTVIRSRPTDMTFATREKIFYPLPLTIAQTIPSHSHSPRSRNRKKTSQIKREYKLHNPPV</sequence>
<evidence type="ECO:0000256" key="1">
    <source>
        <dbReference type="SAM" id="MobiDB-lite"/>
    </source>
</evidence>
<protein>
    <submittedName>
        <fullName evidence="2">Uncharacterized protein</fullName>
    </submittedName>
</protein>
<organism evidence="2 3">
    <name type="scientific">Acetobacter senegalensis</name>
    <dbReference type="NCBI Taxonomy" id="446692"/>
    <lineage>
        <taxon>Bacteria</taxon>
        <taxon>Pseudomonadati</taxon>
        <taxon>Pseudomonadota</taxon>
        <taxon>Alphaproteobacteria</taxon>
        <taxon>Acetobacterales</taxon>
        <taxon>Acetobacteraceae</taxon>
        <taxon>Acetobacter</taxon>
    </lineage>
</organism>
<dbReference type="AlphaFoldDB" id="A0A149TZY9"/>
<comment type="caution">
    <text evidence="2">The sequence shown here is derived from an EMBL/GenBank/DDBJ whole genome shotgun (WGS) entry which is preliminary data.</text>
</comment>
<dbReference type="Proteomes" id="UP000075360">
    <property type="component" value="Unassembled WGS sequence"/>
</dbReference>
<evidence type="ECO:0000313" key="2">
    <source>
        <dbReference type="EMBL" id="KXV58753.1"/>
    </source>
</evidence>